<accession>A0A974BR56</accession>
<proteinExistence type="predicted"/>
<dbReference type="EMBL" id="KV467259">
    <property type="protein sequence ID" value="OCT56636.1"/>
    <property type="molecule type" value="Genomic_DNA"/>
</dbReference>
<dbReference type="Proteomes" id="UP000694892">
    <property type="component" value="Unassembled WGS sequence"/>
</dbReference>
<gene>
    <name evidence="1" type="ORF">XELAEV_18004609mg</name>
</gene>
<sequence length="69" mass="7434">MPAYSRGQLLIGGGSLEAGPATIVSQLCHDSPSAHCPVISLACLPQFLTNNKWSQERDNLTGLDTLRWP</sequence>
<reference evidence="1" key="1">
    <citation type="submission" date="2016-05" db="EMBL/GenBank/DDBJ databases">
        <title>WGS assembly of Xenopus laevis.</title>
        <authorList>
            <person name="Session A."/>
            <person name="Uno Y."/>
            <person name="Kwon T."/>
            <person name="Chapman J."/>
            <person name="Toyoda A."/>
            <person name="Takahashi S."/>
            <person name="Fukui A."/>
            <person name="Hikosaka A."/>
            <person name="Putnam N."/>
            <person name="Stites J."/>
            <person name="Van Heeringen S."/>
            <person name="Quigley I."/>
            <person name="Heinz S."/>
            <person name="Hellsten U."/>
            <person name="Lyons J."/>
            <person name="Suzuki A."/>
            <person name="Kondo M."/>
            <person name="Ogino H."/>
            <person name="Ochi H."/>
            <person name="Bogdanovic O."/>
            <person name="Lister R."/>
            <person name="Georgiou G."/>
            <person name="Paranjpe S."/>
            <person name="Van Kruijsbergen I."/>
            <person name="Mozaffari S."/>
            <person name="Shu S."/>
            <person name="Schmutz J."/>
            <person name="Jenkins J."/>
            <person name="Grimwood J."/>
            <person name="Carlson J."/>
            <person name="Mitros T."/>
            <person name="Simakov O."/>
            <person name="Heald R."/>
            <person name="Miller K."/>
            <person name="Haudenschild C."/>
            <person name="Kuroki Y."/>
            <person name="Tanaka T."/>
            <person name="Michiue T."/>
            <person name="Watanabe M."/>
            <person name="Kinoshita T."/>
            <person name="Ohta Y."/>
            <person name="Mawaribuchi S."/>
            <person name="Suzuki Y."/>
            <person name="Haramoto Y."/>
            <person name="Yamamoto T."/>
            <person name="Takagi C."/>
            <person name="Kitzman J."/>
            <person name="Shendure J."/>
            <person name="Nakayama T."/>
            <person name="Izutsu Y."/>
            <person name="Robert J."/>
            <person name="Dichmann D."/>
            <person name="Flajnik M."/>
            <person name="Houston D."/>
            <person name="Marcotte E."/>
            <person name="Wallingford J."/>
            <person name="Ito Y."/>
            <person name="Asashima M."/>
            <person name="Ueno N."/>
            <person name="Matsuda Y."/>
            <person name="Jan Veenstra G."/>
            <person name="Fujiyama A."/>
            <person name="Harland R."/>
            <person name="Taira M."/>
            <person name="Rokhsar D.S."/>
        </authorList>
    </citation>
    <scope>NUCLEOTIDE SEQUENCE</scope>
    <source>
        <strain evidence="1">J</strain>
        <tissue evidence="1">Blood</tissue>
    </source>
</reference>
<name>A0A974BR56_XENLA</name>
<protein>
    <submittedName>
        <fullName evidence="1">Uncharacterized protein</fullName>
    </submittedName>
</protein>
<evidence type="ECO:0000313" key="1">
    <source>
        <dbReference type="EMBL" id="OCT56636.1"/>
    </source>
</evidence>
<dbReference type="AlphaFoldDB" id="A0A974BR56"/>
<organism evidence="1">
    <name type="scientific">Xenopus laevis</name>
    <name type="common">African clawed frog</name>
    <dbReference type="NCBI Taxonomy" id="8355"/>
    <lineage>
        <taxon>Eukaryota</taxon>
        <taxon>Metazoa</taxon>
        <taxon>Chordata</taxon>
        <taxon>Craniata</taxon>
        <taxon>Vertebrata</taxon>
        <taxon>Euteleostomi</taxon>
        <taxon>Amphibia</taxon>
        <taxon>Batrachia</taxon>
        <taxon>Anura</taxon>
        <taxon>Pipoidea</taxon>
        <taxon>Pipidae</taxon>
        <taxon>Xenopodinae</taxon>
        <taxon>Xenopus</taxon>
        <taxon>Xenopus</taxon>
    </lineage>
</organism>